<feature type="region of interest" description="Disordered" evidence="2">
    <location>
        <begin position="711"/>
        <end position="785"/>
    </location>
</feature>
<dbReference type="PANTHER" id="PTHR18863:SF6">
    <property type="entry name" value="COILED-COIL DOMAIN-CONTAINING PROTEIN 170"/>
    <property type="match status" value="1"/>
</dbReference>
<dbReference type="STRING" id="69004.A0A182QNE9"/>
<accession>A0A182QNE9</accession>
<evidence type="ECO:0000313" key="3">
    <source>
        <dbReference type="EnsemblMetazoa" id="AFAF013685-PA"/>
    </source>
</evidence>
<feature type="compositionally biased region" description="Basic residues" evidence="2">
    <location>
        <begin position="30"/>
        <end position="45"/>
    </location>
</feature>
<reference evidence="3" key="2">
    <citation type="submission" date="2020-05" db="UniProtKB">
        <authorList>
            <consortium name="EnsemblMetazoa"/>
        </authorList>
    </citation>
    <scope>IDENTIFICATION</scope>
    <source>
        <strain evidence="3">FAR1</strain>
    </source>
</reference>
<feature type="coiled-coil region" evidence="1">
    <location>
        <begin position="563"/>
        <end position="597"/>
    </location>
</feature>
<protein>
    <submittedName>
        <fullName evidence="3">Uncharacterized protein</fullName>
    </submittedName>
</protein>
<keyword evidence="4" id="KW-1185">Reference proteome</keyword>
<feature type="coiled-coil region" evidence="1">
    <location>
        <begin position="252"/>
        <end position="300"/>
    </location>
</feature>
<evidence type="ECO:0000256" key="2">
    <source>
        <dbReference type="SAM" id="MobiDB-lite"/>
    </source>
</evidence>
<evidence type="ECO:0000313" key="4">
    <source>
        <dbReference type="Proteomes" id="UP000075886"/>
    </source>
</evidence>
<feature type="region of interest" description="Disordered" evidence="2">
    <location>
        <begin position="29"/>
        <end position="49"/>
    </location>
</feature>
<dbReference type="InterPro" id="IPR039139">
    <property type="entry name" value="CCDC170-like"/>
</dbReference>
<feature type="compositionally biased region" description="Basic residues" evidence="2">
    <location>
        <begin position="711"/>
        <end position="722"/>
    </location>
</feature>
<dbReference type="EnsemblMetazoa" id="AFAF013685-RA">
    <property type="protein sequence ID" value="AFAF013685-PA"/>
    <property type="gene ID" value="AFAF013685"/>
</dbReference>
<organism evidence="3 4">
    <name type="scientific">Anopheles farauti</name>
    <dbReference type="NCBI Taxonomy" id="69004"/>
    <lineage>
        <taxon>Eukaryota</taxon>
        <taxon>Metazoa</taxon>
        <taxon>Ecdysozoa</taxon>
        <taxon>Arthropoda</taxon>
        <taxon>Hexapoda</taxon>
        <taxon>Insecta</taxon>
        <taxon>Pterygota</taxon>
        <taxon>Neoptera</taxon>
        <taxon>Endopterygota</taxon>
        <taxon>Diptera</taxon>
        <taxon>Nematocera</taxon>
        <taxon>Culicoidea</taxon>
        <taxon>Culicidae</taxon>
        <taxon>Anophelinae</taxon>
        <taxon>Anopheles</taxon>
    </lineage>
</organism>
<keyword evidence="1" id="KW-0175">Coiled coil</keyword>
<feature type="region of interest" description="Disordered" evidence="2">
    <location>
        <begin position="474"/>
        <end position="498"/>
    </location>
</feature>
<dbReference type="PANTHER" id="PTHR18863">
    <property type="entry name" value="TSEC-2-RELATED"/>
    <property type="match status" value="1"/>
</dbReference>
<reference evidence="4" key="1">
    <citation type="submission" date="2014-01" db="EMBL/GenBank/DDBJ databases">
        <title>The Genome Sequence of Anopheles farauti FAR1 (V2).</title>
        <authorList>
            <consortium name="The Broad Institute Genomics Platform"/>
            <person name="Neafsey D.E."/>
            <person name="Besansky N."/>
            <person name="Howell P."/>
            <person name="Walton C."/>
            <person name="Young S.K."/>
            <person name="Zeng Q."/>
            <person name="Gargeya S."/>
            <person name="Fitzgerald M."/>
            <person name="Haas B."/>
            <person name="Abouelleil A."/>
            <person name="Allen A.W."/>
            <person name="Alvarado L."/>
            <person name="Arachchi H.M."/>
            <person name="Berlin A.M."/>
            <person name="Chapman S.B."/>
            <person name="Gainer-Dewar J."/>
            <person name="Goldberg J."/>
            <person name="Griggs A."/>
            <person name="Gujja S."/>
            <person name="Hansen M."/>
            <person name="Howarth C."/>
            <person name="Imamovic A."/>
            <person name="Ireland A."/>
            <person name="Larimer J."/>
            <person name="McCowan C."/>
            <person name="Murphy C."/>
            <person name="Pearson M."/>
            <person name="Poon T.W."/>
            <person name="Priest M."/>
            <person name="Roberts A."/>
            <person name="Saif S."/>
            <person name="Shea T."/>
            <person name="Sisk P."/>
            <person name="Sykes S."/>
            <person name="Wortman J."/>
            <person name="Nusbaum C."/>
            <person name="Birren B."/>
        </authorList>
    </citation>
    <scope>NUCLEOTIDE SEQUENCE [LARGE SCALE GENOMIC DNA]</scope>
    <source>
        <strain evidence="4">FAR1</strain>
    </source>
</reference>
<feature type="compositionally biased region" description="Gly residues" evidence="2">
    <location>
        <begin position="752"/>
        <end position="775"/>
    </location>
</feature>
<dbReference type="VEuPathDB" id="VectorBase:AFAF013685"/>
<feature type="coiled-coil region" evidence="1">
    <location>
        <begin position="380"/>
        <end position="407"/>
    </location>
</feature>
<dbReference type="EMBL" id="AXCN02000700">
    <property type="status" value="NOT_ANNOTATED_CDS"/>
    <property type="molecule type" value="Genomic_DNA"/>
</dbReference>
<sequence>MSAKGDDESTGNSDKDWEIFDILCGEEKMPKHHAPHSPVHHHHHPPPSCNDHLAHSIDLATTLRSELAASTYKRDRLMAELSDVKSSLCAKENECESLRAQSARQTSLIGSLQQRLAAAEQREKTLHSRSETVVHTLHRDKCHLEDKIKELSGKLHRLQCELTKEEGLRDQARCQLQDLVRRLCLVLGVDVCDGAHLTPDCVLAKTGETVSEVQRLRAKLAGTCENLSSTESELLSTKAAASAEKTRLHTQIEALQSLSQGLEGRCRQAERDLQVTRDRLAECEVNGDKLREELRGFESRCCRLQNSYDRLQTERLQFLRTIATIVGVNEPCENNLRDKIRDLTNHNQALHDQQVSQLREQHHQEVAKHREHQEASACRLKGEEQHRMNLEERLEKACHELQHFRSEHTTLSEYLLRLSRALCWSECTEPPAPGSDTTILSETLLERAERLANHHEHHVHGTCDKSCWEAMNHHHHHHHHQHATSQHSHSASKLRRERSCTDLPLKESSTLYHMQRKVRVLKEQIQRRDLHLELLRRKIALLEDNARGKATLQTERDEAMHKARKNSKQAERTTQQLAEVKAQLAEVKLQLTEASEYKITALERARKCDELQARLCDLETERERLVSQLAAYKSRARSAVETSHDRRVRDEHAMSHLREELSRLKSQLADTNHRLSQLQVFRSSVAKLLHASDCTDSDILQKLQTVCSSHHGHHHHHHRHHSASNLSRRYDSSSPLGTGDLHVSRYDDMTTGGSGGGGGGGGGGGVGSGVGGGSQSIGCRPLSSSPVHNRRYIDSGFNDHDHHFDDDFDFHKKY</sequence>
<dbReference type="AlphaFoldDB" id="A0A182QNE9"/>
<evidence type="ECO:0000256" key="1">
    <source>
        <dbReference type="SAM" id="Coils"/>
    </source>
</evidence>
<name>A0A182QNE9_9DIPT</name>
<dbReference type="Proteomes" id="UP000075886">
    <property type="component" value="Unassembled WGS sequence"/>
</dbReference>
<proteinExistence type="predicted"/>